<dbReference type="RefSeq" id="XP_031579406.1">
    <property type="nucleotide sequence ID" value="XM_031725115.1"/>
</dbReference>
<accession>A0A179UU66</accession>
<name>A0A179UU66_BLAGS</name>
<protein>
    <submittedName>
        <fullName evidence="1">Uncharacterized protein</fullName>
    </submittedName>
</protein>
<dbReference type="AlphaFoldDB" id="A0A179UU66"/>
<proteinExistence type="predicted"/>
<dbReference type="VEuPathDB" id="FungiDB:BDBG_17380"/>
<evidence type="ECO:0000313" key="2">
    <source>
        <dbReference type="Proteomes" id="UP000002038"/>
    </source>
</evidence>
<sequence>MRPSNIIELLVLRTWNPSLSWPPDKPNFLRQLGLFDTWEGICLVDDVQFPYDTYIPPYFVENDVLGRLKQCGSSSDIIEAWKVYRDEAWIKDARGKVLYWSEDQGWIIKRIMTTLGEIRGE</sequence>
<evidence type="ECO:0000313" key="1">
    <source>
        <dbReference type="EMBL" id="OAT10581.1"/>
    </source>
</evidence>
<dbReference type="KEGG" id="bgh:BDBG_17380"/>
<dbReference type="GeneID" id="42529109"/>
<gene>
    <name evidence="1" type="ORF">BDBG_17380</name>
</gene>
<reference evidence="2" key="1">
    <citation type="journal article" date="2015" name="PLoS Genet.">
        <title>The dynamic genome and transcriptome of the human fungal pathogen Blastomyces and close relative Emmonsia.</title>
        <authorList>
            <person name="Munoz J.F."/>
            <person name="Gauthier G.M."/>
            <person name="Desjardins C.A."/>
            <person name="Gallo J.E."/>
            <person name="Holder J."/>
            <person name="Sullivan T.D."/>
            <person name="Marty A.J."/>
            <person name="Carmen J.C."/>
            <person name="Chen Z."/>
            <person name="Ding L."/>
            <person name="Gujja S."/>
            <person name="Magrini V."/>
            <person name="Misas E."/>
            <person name="Mitreva M."/>
            <person name="Priest M."/>
            <person name="Saif S."/>
            <person name="Whiston E.A."/>
            <person name="Young S."/>
            <person name="Zeng Q."/>
            <person name="Goldman W.E."/>
            <person name="Mardis E.R."/>
            <person name="Taylor J.W."/>
            <person name="McEwen J.G."/>
            <person name="Clay O.K."/>
            <person name="Klein B.S."/>
            <person name="Cuomo C.A."/>
        </authorList>
    </citation>
    <scope>NUCLEOTIDE SEQUENCE [LARGE SCALE GENOMIC DNA]</scope>
    <source>
        <strain evidence="2">SLH14081</strain>
    </source>
</reference>
<dbReference type="EMBL" id="GG657460">
    <property type="protein sequence ID" value="OAT10581.1"/>
    <property type="molecule type" value="Genomic_DNA"/>
</dbReference>
<keyword evidence="2" id="KW-1185">Reference proteome</keyword>
<organism evidence="1 2">
    <name type="scientific">Blastomyces gilchristii (strain SLH14081)</name>
    <name type="common">Blastomyces dermatitidis</name>
    <dbReference type="NCBI Taxonomy" id="559298"/>
    <lineage>
        <taxon>Eukaryota</taxon>
        <taxon>Fungi</taxon>
        <taxon>Dikarya</taxon>
        <taxon>Ascomycota</taxon>
        <taxon>Pezizomycotina</taxon>
        <taxon>Eurotiomycetes</taxon>
        <taxon>Eurotiomycetidae</taxon>
        <taxon>Onygenales</taxon>
        <taxon>Ajellomycetaceae</taxon>
        <taxon>Blastomyces</taxon>
    </lineage>
</organism>
<dbReference type="OrthoDB" id="10651634at2759"/>
<dbReference type="Proteomes" id="UP000002038">
    <property type="component" value="Unassembled WGS sequence"/>
</dbReference>